<keyword evidence="1" id="KW-0812">Transmembrane</keyword>
<organism evidence="2 3">
    <name type="scientific">Thermoanaerobaculum aquaticum</name>
    <dbReference type="NCBI Taxonomy" id="1312852"/>
    <lineage>
        <taxon>Bacteria</taxon>
        <taxon>Pseudomonadati</taxon>
        <taxon>Acidobacteriota</taxon>
        <taxon>Thermoanaerobaculia</taxon>
        <taxon>Thermoanaerobaculales</taxon>
        <taxon>Thermoanaerobaculaceae</taxon>
        <taxon>Thermoanaerobaculum</taxon>
    </lineage>
</organism>
<gene>
    <name evidence="2" type="ORF">EG19_04210</name>
</gene>
<keyword evidence="1" id="KW-1133">Transmembrane helix</keyword>
<comment type="caution">
    <text evidence="2">The sequence shown here is derived from an EMBL/GenBank/DDBJ whole genome shotgun (WGS) entry which is preliminary data.</text>
</comment>
<reference evidence="2 3" key="1">
    <citation type="submission" date="2014-04" db="EMBL/GenBank/DDBJ databases">
        <title>The Genome Sequence of Thermoanaerobaculum aquaticum MP-01, The First Cultivated Group 23 Acidobacterium.</title>
        <authorList>
            <person name="Stamps B.W."/>
            <person name="Losey N.A."/>
            <person name="Lawson P.A."/>
            <person name="Stevenson B.S."/>
        </authorList>
    </citation>
    <scope>NUCLEOTIDE SEQUENCE [LARGE SCALE GENOMIC DNA]</scope>
    <source>
        <strain evidence="2 3">MP-01</strain>
    </source>
</reference>
<keyword evidence="1" id="KW-0472">Membrane</keyword>
<feature type="transmembrane region" description="Helical" evidence="1">
    <location>
        <begin position="75"/>
        <end position="96"/>
    </location>
</feature>
<name>A0A062XVX8_9BACT</name>
<feature type="transmembrane region" description="Helical" evidence="1">
    <location>
        <begin position="102"/>
        <end position="123"/>
    </location>
</feature>
<accession>A0A062XVX8</accession>
<evidence type="ECO:0000313" key="3">
    <source>
        <dbReference type="Proteomes" id="UP000027284"/>
    </source>
</evidence>
<feature type="transmembrane region" description="Helical" evidence="1">
    <location>
        <begin position="31"/>
        <end position="49"/>
    </location>
</feature>
<feature type="transmembrane region" description="Helical" evidence="1">
    <location>
        <begin position="176"/>
        <end position="195"/>
    </location>
</feature>
<protein>
    <recommendedName>
        <fullName evidence="4">CPBP family intramembrane metalloprotease</fullName>
    </recommendedName>
</protein>
<evidence type="ECO:0000313" key="2">
    <source>
        <dbReference type="EMBL" id="KDA55008.1"/>
    </source>
</evidence>
<proteinExistence type="predicted"/>
<dbReference type="Proteomes" id="UP000027284">
    <property type="component" value="Unassembled WGS sequence"/>
</dbReference>
<sequence>MGKLSPQAAFELVLVVILACANVVSEVLGSGKALVVAAGVVLWGSYLAWRTRREPGLWRQLLWPSQPETQGLRSLAAFTGVGALLSVLVGMLRGTWPPPASFWLILALYPVWGTVQQFLLNAVLARHLRALLPAGWAHLVAALGFAVAHAPDWPVVAATFPAALFWVWVYPRVSHLPLLGTAHALLGTCFFYLVLGRDVAQVF</sequence>
<dbReference type="AlphaFoldDB" id="A0A062XVX8"/>
<dbReference type="OrthoDB" id="116805at2"/>
<feature type="transmembrane region" description="Helical" evidence="1">
    <location>
        <begin position="130"/>
        <end position="147"/>
    </location>
</feature>
<keyword evidence="3" id="KW-1185">Reference proteome</keyword>
<dbReference type="EMBL" id="JMFG01000002">
    <property type="protein sequence ID" value="KDA55008.1"/>
    <property type="molecule type" value="Genomic_DNA"/>
</dbReference>
<evidence type="ECO:0000256" key="1">
    <source>
        <dbReference type="SAM" id="Phobius"/>
    </source>
</evidence>
<evidence type="ECO:0008006" key="4">
    <source>
        <dbReference type="Google" id="ProtNLM"/>
    </source>
</evidence>
<dbReference type="RefSeq" id="WP_053334724.1">
    <property type="nucleotide sequence ID" value="NZ_JMFG01000002.1"/>
</dbReference>